<name>A0ABQ9CW78_9PASS</name>
<proteinExistence type="predicted"/>
<evidence type="ECO:0000313" key="2">
    <source>
        <dbReference type="Proteomes" id="UP001145742"/>
    </source>
</evidence>
<organism evidence="1 2">
    <name type="scientific">Willisornis vidua</name>
    <name type="common">Xingu scale-backed antbird</name>
    <dbReference type="NCBI Taxonomy" id="1566151"/>
    <lineage>
        <taxon>Eukaryota</taxon>
        <taxon>Metazoa</taxon>
        <taxon>Chordata</taxon>
        <taxon>Craniata</taxon>
        <taxon>Vertebrata</taxon>
        <taxon>Euteleostomi</taxon>
        <taxon>Archelosauria</taxon>
        <taxon>Archosauria</taxon>
        <taxon>Dinosauria</taxon>
        <taxon>Saurischia</taxon>
        <taxon>Theropoda</taxon>
        <taxon>Coelurosauria</taxon>
        <taxon>Aves</taxon>
        <taxon>Neognathae</taxon>
        <taxon>Neoaves</taxon>
        <taxon>Telluraves</taxon>
        <taxon>Australaves</taxon>
        <taxon>Passeriformes</taxon>
        <taxon>Thamnophilidae</taxon>
        <taxon>Willisornis</taxon>
    </lineage>
</organism>
<reference evidence="1" key="1">
    <citation type="submission" date="2019-10" db="EMBL/GenBank/DDBJ databases">
        <authorList>
            <person name="Soares A.E.R."/>
            <person name="Aleixo A."/>
            <person name="Schneider P."/>
            <person name="Miyaki C.Y."/>
            <person name="Schneider M.P."/>
            <person name="Mello C."/>
            <person name="Vasconcelos A.T.R."/>
        </authorList>
    </citation>
    <scope>NUCLEOTIDE SEQUENCE</scope>
    <source>
        <tissue evidence="1">Muscle</tissue>
    </source>
</reference>
<accession>A0ABQ9CW78</accession>
<comment type="caution">
    <text evidence="1">The sequence shown here is derived from an EMBL/GenBank/DDBJ whole genome shotgun (WGS) entry which is preliminary data.</text>
</comment>
<dbReference type="Proteomes" id="UP001145742">
    <property type="component" value="Unassembled WGS sequence"/>
</dbReference>
<evidence type="ECO:0000313" key="1">
    <source>
        <dbReference type="EMBL" id="KAJ7410416.1"/>
    </source>
</evidence>
<protein>
    <submittedName>
        <fullName evidence="1">Uncharacterized protein</fullName>
    </submittedName>
</protein>
<dbReference type="EMBL" id="WHWB01034406">
    <property type="protein sequence ID" value="KAJ7410416.1"/>
    <property type="molecule type" value="Genomic_DNA"/>
</dbReference>
<keyword evidence="2" id="KW-1185">Reference proteome</keyword>
<sequence length="143" mass="15633">MDDLIMNSKPDELVSQMSSLGDRSAFPPIVMIPIFQTHHTAVGFIQRYYLHFVVKDTLLYGISHRKCLRRIEINLASTAEGSSHGVLAAAIAARPSPTPALQDSSSNTLWGEEKAVPNPKIGHRLSLPPGFGLKSSAVLHDYL</sequence>
<gene>
    <name evidence="1" type="ORF">WISP_108578</name>
</gene>